<gene>
    <name evidence="3" type="ORF">CLUMA_CG011794</name>
</gene>
<reference evidence="3 4" key="1">
    <citation type="submission" date="2015-04" db="EMBL/GenBank/DDBJ databases">
        <authorList>
            <person name="Syromyatnikov M.Y."/>
            <person name="Popov V.N."/>
        </authorList>
    </citation>
    <scope>NUCLEOTIDE SEQUENCE [LARGE SCALE GENOMIC DNA]</scope>
</reference>
<feature type="region of interest" description="Disordered" evidence="1">
    <location>
        <begin position="210"/>
        <end position="263"/>
    </location>
</feature>
<name>A0A1J1IDW2_9DIPT</name>
<evidence type="ECO:0000313" key="4">
    <source>
        <dbReference type="Proteomes" id="UP000183832"/>
    </source>
</evidence>
<dbReference type="GO" id="GO:0034451">
    <property type="term" value="C:centriolar satellite"/>
    <property type="evidence" value="ECO:0007669"/>
    <property type="project" value="TreeGrafter"/>
</dbReference>
<dbReference type="AlphaFoldDB" id="A0A1J1IDW2"/>
<evidence type="ECO:0000313" key="3">
    <source>
        <dbReference type="EMBL" id="CRK98437.1"/>
    </source>
</evidence>
<dbReference type="PANTHER" id="PTHR21254:SF1">
    <property type="entry name" value="C2 DOMAIN-CONTAINING PROTEIN 3"/>
    <property type="match status" value="1"/>
</dbReference>
<dbReference type="GO" id="GO:0005814">
    <property type="term" value="C:centriole"/>
    <property type="evidence" value="ECO:0007669"/>
    <property type="project" value="TreeGrafter"/>
</dbReference>
<proteinExistence type="predicted"/>
<sequence>MSNSLPPNVSGKVRGYLVLEIENILWKTSKTFTDVKTNILWWGEKDGTLCEDIKIEIDKRKSRSSLATLNYNIKTTKILFQSYLSSCDPIQIDIFSTKTGDFIGSCRFCISEKFRLIKEGEEKSERFCASILSPRKFSLGEMVINLKVLVGDEVTMTNKILPSSAASWNSERFTENKKKKSVNALSNANSNKENIEVVGKKKQITLRQPKPYKVSTLHKLPENPLLNKRKVKSAPIPKTSLHVATKSRPESLPSSSTTSSEQEKRSSLFNFLSGASMSLHDERKFLTQLATLSPSQSIIESIDNVQSKVSKPKFLDKIDSIKITISNFDLNSVGKLEVQDFINKAIDHKFVLKCAITSKIFKSHQDIKIISSVFESAPQSK</sequence>
<evidence type="ECO:0000256" key="1">
    <source>
        <dbReference type="SAM" id="MobiDB-lite"/>
    </source>
</evidence>
<dbReference type="EMBL" id="CVRI01000047">
    <property type="protein sequence ID" value="CRK98437.1"/>
    <property type="molecule type" value="Genomic_DNA"/>
</dbReference>
<dbReference type="STRING" id="568069.A0A1J1IDW2"/>
<keyword evidence="4" id="KW-1185">Reference proteome</keyword>
<accession>A0A1J1IDW2</accession>
<feature type="domain" description="C2CD3 N-terminal C2" evidence="2">
    <location>
        <begin position="3"/>
        <end position="148"/>
    </location>
</feature>
<dbReference type="GO" id="GO:0061511">
    <property type="term" value="P:centriole elongation"/>
    <property type="evidence" value="ECO:0007669"/>
    <property type="project" value="TreeGrafter"/>
</dbReference>
<dbReference type="InterPro" id="IPR057537">
    <property type="entry name" value="C2_C2CD3_N"/>
</dbReference>
<dbReference type="PANTHER" id="PTHR21254">
    <property type="entry name" value="C2 DOMAIN-CONTAINING PROTEIN 3"/>
    <property type="match status" value="1"/>
</dbReference>
<dbReference type="Proteomes" id="UP000183832">
    <property type="component" value="Unassembled WGS sequence"/>
</dbReference>
<dbReference type="GO" id="GO:0071539">
    <property type="term" value="P:protein localization to centrosome"/>
    <property type="evidence" value="ECO:0007669"/>
    <property type="project" value="TreeGrafter"/>
</dbReference>
<evidence type="ECO:0000259" key="2">
    <source>
        <dbReference type="Pfam" id="PF25339"/>
    </source>
</evidence>
<dbReference type="Pfam" id="PF25339">
    <property type="entry name" value="C2_C2CD3_N"/>
    <property type="match status" value="1"/>
</dbReference>
<organism evidence="3 4">
    <name type="scientific">Clunio marinus</name>
    <dbReference type="NCBI Taxonomy" id="568069"/>
    <lineage>
        <taxon>Eukaryota</taxon>
        <taxon>Metazoa</taxon>
        <taxon>Ecdysozoa</taxon>
        <taxon>Arthropoda</taxon>
        <taxon>Hexapoda</taxon>
        <taxon>Insecta</taxon>
        <taxon>Pterygota</taxon>
        <taxon>Neoptera</taxon>
        <taxon>Endopterygota</taxon>
        <taxon>Diptera</taxon>
        <taxon>Nematocera</taxon>
        <taxon>Chironomoidea</taxon>
        <taxon>Chironomidae</taxon>
        <taxon>Clunio</taxon>
    </lineage>
</organism>
<feature type="compositionally biased region" description="Low complexity" evidence="1">
    <location>
        <begin position="250"/>
        <end position="260"/>
    </location>
</feature>
<dbReference type="OrthoDB" id="79771at2759"/>
<dbReference type="GO" id="GO:0060271">
    <property type="term" value="P:cilium assembly"/>
    <property type="evidence" value="ECO:0007669"/>
    <property type="project" value="TreeGrafter"/>
</dbReference>
<protein>
    <submittedName>
        <fullName evidence="3">CLUMA_CG011794, isoform A</fullName>
    </submittedName>
</protein>